<proteinExistence type="predicted"/>
<dbReference type="EMBL" id="MN738892">
    <property type="protein sequence ID" value="QHT30129.1"/>
    <property type="molecule type" value="Genomic_DNA"/>
</dbReference>
<organism evidence="1">
    <name type="scientific">viral metagenome</name>
    <dbReference type="NCBI Taxonomy" id="1070528"/>
    <lineage>
        <taxon>unclassified sequences</taxon>
        <taxon>metagenomes</taxon>
        <taxon>organismal metagenomes</taxon>
    </lineage>
</organism>
<dbReference type="SUPFAM" id="SSF55945">
    <property type="entry name" value="TATA-box binding protein-like"/>
    <property type="match status" value="1"/>
</dbReference>
<dbReference type="InterPro" id="IPR012295">
    <property type="entry name" value="TBP_dom_sf"/>
</dbReference>
<protein>
    <submittedName>
        <fullName evidence="1">Uncharacterized protein</fullName>
    </submittedName>
</protein>
<sequence length="362" mass="41622">MSILSADQEWENFLNGDTLQDSKNEIIHGNETFIPKVTEIYISTQTKIGHLNQEIDLKSVFWDIPIISYQSACCGVIKKQIKLSCDTKTESVQLDEKIKHTDMVVINTIKFIDNPTARKILYKDVRKINVGISKKDLISYRTKVKGAFYNCFVVIMRIPYNGVFKEVHIKVFNTGKLEIPGIQSDDFLFLALDALIAMLNPLCLKPLAYNKDDIDTVLINSNFTCNYYIDRDKLSSVLKYKYHLHVNYDPCSYPGIQVKFYYNSMKNIQNGVCSCEKRCSKKGSGKGENQCLEISFMVFRTGSVLIVGHCSIPTLHIVYNFLKTILKEDFKDFRIETAKPLKKPEKKKKRRKKIIIMDVESS</sequence>
<reference evidence="1" key="1">
    <citation type="journal article" date="2020" name="Nature">
        <title>Giant virus diversity and host interactions through global metagenomics.</title>
        <authorList>
            <person name="Schulz F."/>
            <person name="Roux S."/>
            <person name="Paez-Espino D."/>
            <person name="Jungbluth S."/>
            <person name="Walsh D.A."/>
            <person name="Denef V.J."/>
            <person name="McMahon K.D."/>
            <person name="Konstantinidis K.T."/>
            <person name="Eloe-Fadrosh E.A."/>
            <person name="Kyrpides N.C."/>
            <person name="Woyke T."/>
        </authorList>
    </citation>
    <scope>NUCLEOTIDE SEQUENCE</scope>
    <source>
        <strain evidence="1">GVMAG-M-3300009149-34</strain>
    </source>
</reference>
<dbReference type="Gene3D" id="3.30.310.10">
    <property type="entry name" value="TATA-Binding Protein"/>
    <property type="match status" value="2"/>
</dbReference>
<name>A0A6C0EP99_9ZZZZ</name>
<dbReference type="AlphaFoldDB" id="A0A6C0EP99"/>
<accession>A0A6C0EP99</accession>
<evidence type="ECO:0000313" key="1">
    <source>
        <dbReference type="EMBL" id="QHT30129.1"/>
    </source>
</evidence>